<dbReference type="AlphaFoldDB" id="D4G839"/>
<dbReference type="FunFam" id="3.40.50.720:FF:000277">
    <property type="entry name" value="Succinate--CoA ligase [ADP-forming] subunit alpha"/>
    <property type="match status" value="1"/>
</dbReference>
<dbReference type="GO" id="GO:0006099">
    <property type="term" value="P:tricarboxylic acid cycle"/>
    <property type="evidence" value="ECO:0007669"/>
    <property type="project" value="UniProtKB-UniPathway"/>
</dbReference>
<evidence type="ECO:0000256" key="3">
    <source>
        <dbReference type="ARBA" id="ARBA00022741"/>
    </source>
</evidence>
<keyword evidence="8" id="KW-1185">Reference proteome</keyword>
<dbReference type="Proteomes" id="UP000001700">
    <property type="component" value="Chromosome"/>
</dbReference>
<organism evidence="7 8">
    <name type="scientific">Riesia pediculicola (strain USDA)</name>
    <dbReference type="NCBI Taxonomy" id="515618"/>
    <lineage>
        <taxon>Bacteria</taxon>
        <taxon>Pseudomonadati</taxon>
        <taxon>Pseudomonadota</taxon>
        <taxon>Gammaproteobacteria</taxon>
        <taxon>Enterobacterales</taxon>
        <taxon>Enterobacteriaceae</taxon>
        <taxon>Candidatus Riesia</taxon>
    </lineage>
</organism>
<keyword evidence="2 7" id="KW-0436">Ligase</keyword>
<evidence type="ECO:0000256" key="4">
    <source>
        <dbReference type="ARBA" id="ARBA00060724"/>
    </source>
</evidence>
<dbReference type="STRING" id="515618.RIEPE_0235"/>
<dbReference type="GO" id="GO:0004776">
    <property type="term" value="F:succinate-CoA ligase (GDP-forming) activity"/>
    <property type="evidence" value="ECO:0007669"/>
    <property type="project" value="TreeGrafter"/>
</dbReference>
<reference evidence="7" key="1">
    <citation type="submission" date="2008-05" db="EMBL/GenBank/DDBJ databases">
        <title>Genome sequence of Riesia pediculicola USDA.</title>
        <authorList>
            <person name="Kirkness E.F."/>
        </authorList>
    </citation>
    <scope>NUCLEOTIDE SEQUENCE [LARGE SCALE GENOMIC DNA]</scope>
    <source>
        <strain evidence="7">USDA</strain>
    </source>
</reference>
<dbReference type="Pfam" id="PF00549">
    <property type="entry name" value="Ligase_CoA"/>
    <property type="match status" value="1"/>
</dbReference>
<dbReference type="UniPathway" id="UPA00223">
    <property type="reaction ID" value="UER00999"/>
</dbReference>
<evidence type="ECO:0000256" key="2">
    <source>
        <dbReference type="ARBA" id="ARBA00022598"/>
    </source>
</evidence>
<name>D4G839_RIEPU</name>
<evidence type="ECO:0000313" key="8">
    <source>
        <dbReference type="Proteomes" id="UP000001700"/>
    </source>
</evidence>
<dbReference type="InterPro" id="IPR005810">
    <property type="entry name" value="CoA_lig_alpha"/>
</dbReference>
<dbReference type="PANTHER" id="PTHR11117">
    <property type="entry name" value="SUCCINYL-COA LIGASE SUBUNIT ALPHA"/>
    <property type="match status" value="1"/>
</dbReference>
<dbReference type="Gene3D" id="3.40.50.261">
    <property type="entry name" value="Succinyl-CoA synthetase domains"/>
    <property type="match status" value="1"/>
</dbReference>
<dbReference type="Pfam" id="PF02629">
    <property type="entry name" value="CoA_binding"/>
    <property type="match status" value="1"/>
</dbReference>
<dbReference type="InterPro" id="IPR036291">
    <property type="entry name" value="NAD(P)-bd_dom_sf"/>
</dbReference>
<dbReference type="SUPFAM" id="SSF52210">
    <property type="entry name" value="Succinyl-CoA synthetase domains"/>
    <property type="match status" value="1"/>
</dbReference>
<dbReference type="KEGG" id="rip:RIEPE_0235"/>
<gene>
    <name evidence="7" type="ordered locus">RIEPE_0235</name>
</gene>
<feature type="active site" description="Tele-phosphohistidine intermediate" evidence="5">
    <location>
        <position position="248"/>
    </location>
</feature>
<keyword evidence="3" id="KW-0547">Nucleotide-binding</keyword>
<dbReference type="PRINTS" id="PR01798">
    <property type="entry name" value="SCOASYNTHASE"/>
</dbReference>
<evidence type="ECO:0000313" key="7">
    <source>
        <dbReference type="EMBL" id="ADD79522.1"/>
    </source>
</evidence>
<proteinExistence type="inferred from homology"/>
<dbReference type="InterPro" id="IPR003781">
    <property type="entry name" value="CoA-bd"/>
</dbReference>
<evidence type="ECO:0000256" key="5">
    <source>
        <dbReference type="PIRSR" id="PIRSR001553-1"/>
    </source>
</evidence>
<dbReference type="OrthoDB" id="9807196at2"/>
<comment type="similarity">
    <text evidence="4">Belongs to the succinate/malate CoA ligase alpha subunit family.</text>
</comment>
<evidence type="ECO:0000256" key="1">
    <source>
        <dbReference type="ARBA" id="ARBA00022532"/>
    </source>
</evidence>
<dbReference type="GO" id="GO:0009361">
    <property type="term" value="C:succinate-CoA ligase complex (ADP-forming)"/>
    <property type="evidence" value="ECO:0007669"/>
    <property type="project" value="TreeGrafter"/>
</dbReference>
<dbReference type="PIRSF" id="PIRSF001553">
    <property type="entry name" value="SucCS_alpha"/>
    <property type="match status" value="1"/>
</dbReference>
<sequence length="289" mass="31429">MSILINKNTRVVCQGLTGKKGSFHSDIDMKYGTKIVSGVVPGKGNTYHLGIPIFDTVKEAVFYTKANTSVIYVPAIFCKEAILEAVDSGIELIIVITEGIPILDMMVVKKKLQENQDIIMIGPNSPGIISPGQCKIGIQPYSIHKIGAVGIISRSGTLMYEAVDQISRLGIGQSTCVGIGGDMISGCDFIEILPLFEDDIDTKVILMIGEIGGNREEKAASYIQSKVTKPVLAYIAGLHVPRDQQMGHAGAILENVDLDIEEKMKFLEKNGIEVIQNISKIGENIRKYF</sequence>
<dbReference type="PANTHER" id="PTHR11117:SF2">
    <property type="entry name" value="SUCCINATE--COA LIGASE [ADP_GDP-FORMING] SUBUNIT ALPHA, MITOCHONDRIAL"/>
    <property type="match status" value="1"/>
</dbReference>
<dbReference type="Gene3D" id="3.40.50.720">
    <property type="entry name" value="NAD(P)-binding Rossmann-like Domain"/>
    <property type="match status" value="1"/>
</dbReference>
<dbReference type="FunFam" id="3.40.50.261:FF:000006">
    <property type="entry name" value="Succinate--CoA ligase [ADP-forming] subunit alpha"/>
    <property type="match status" value="1"/>
</dbReference>
<dbReference type="HOGENOM" id="CLU_052104_0_0_6"/>
<dbReference type="GO" id="GO:0004775">
    <property type="term" value="F:succinate-CoA ligase (ADP-forming) activity"/>
    <property type="evidence" value="ECO:0007669"/>
    <property type="project" value="UniProtKB-EC"/>
</dbReference>
<dbReference type="SUPFAM" id="SSF51735">
    <property type="entry name" value="NAD(P)-binding Rossmann-fold domains"/>
    <property type="match status" value="1"/>
</dbReference>
<dbReference type="SMART" id="SM00881">
    <property type="entry name" value="CoA_binding"/>
    <property type="match status" value="1"/>
</dbReference>
<dbReference type="EC" id="6.2.1.5" evidence="7"/>
<dbReference type="EMBL" id="CP001085">
    <property type="protein sequence ID" value="ADD79522.1"/>
    <property type="molecule type" value="Genomic_DNA"/>
</dbReference>
<dbReference type="InterPro" id="IPR005811">
    <property type="entry name" value="SUCC_ACL_C"/>
</dbReference>
<dbReference type="eggNOG" id="COG0074">
    <property type="taxonomic scope" value="Bacteria"/>
</dbReference>
<protein>
    <submittedName>
        <fullName evidence="7">Succinyl-CoA synthetase alpha chain</fullName>
        <ecNumber evidence="7">6.2.1.5</ecNumber>
    </submittedName>
</protein>
<dbReference type="NCBIfam" id="NF004230">
    <property type="entry name" value="PRK05678.1"/>
    <property type="match status" value="1"/>
</dbReference>
<keyword evidence="1" id="KW-0816">Tricarboxylic acid cycle</keyword>
<dbReference type="GO" id="GO:0000166">
    <property type="term" value="F:nucleotide binding"/>
    <property type="evidence" value="ECO:0007669"/>
    <property type="project" value="UniProtKB-KW"/>
</dbReference>
<evidence type="ECO:0000259" key="6">
    <source>
        <dbReference type="SMART" id="SM00881"/>
    </source>
</evidence>
<dbReference type="RefSeq" id="WP_013087512.1">
    <property type="nucleotide sequence ID" value="NC_014109.1"/>
</dbReference>
<feature type="domain" description="CoA-binding" evidence="6">
    <location>
        <begin position="4"/>
        <end position="100"/>
    </location>
</feature>
<accession>D4G839</accession>
<dbReference type="InterPro" id="IPR016102">
    <property type="entry name" value="Succinyl-CoA_synth-like"/>
</dbReference>
<dbReference type="NCBIfam" id="TIGR01019">
    <property type="entry name" value="sucCoAalpha"/>
    <property type="match status" value="1"/>
</dbReference>